<gene>
    <name evidence="1" type="ORF">GCM10011425_30130</name>
</gene>
<proteinExistence type="predicted"/>
<dbReference type="Proteomes" id="UP000662074">
    <property type="component" value="Unassembled WGS sequence"/>
</dbReference>
<dbReference type="Pfam" id="PF14125">
    <property type="entry name" value="DUF4292"/>
    <property type="match status" value="1"/>
</dbReference>
<comment type="caution">
    <text evidence="1">The sequence shown here is derived from an EMBL/GenBank/DDBJ whole genome shotgun (WGS) entry which is preliminary data.</text>
</comment>
<name>A0A917N2C7_9SPHI</name>
<dbReference type="AlphaFoldDB" id="A0A917N2C7"/>
<keyword evidence="2" id="KW-1185">Reference proteome</keyword>
<dbReference type="EMBL" id="BMDO01000009">
    <property type="protein sequence ID" value="GGI51801.1"/>
    <property type="molecule type" value="Genomic_DNA"/>
</dbReference>
<dbReference type="InterPro" id="IPR025634">
    <property type="entry name" value="DUF4292"/>
</dbReference>
<organism evidence="1 2">
    <name type="scientific">Mucilaginibacter galii</name>
    <dbReference type="NCBI Taxonomy" id="2005073"/>
    <lineage>
        <taxon>Bacteria</taxon>
        <taxon>Pseudomonadati</taxon>
        <taxon>Bacteroidota</taxon>
        <taxon>Sphingobacteriia</taxon>
        <taxon>Sphingobacteriales</taxon>
        <taxon>Sphingobacteriaceae</taxon>
        <taxon>Mucilaginibacter</taxon>
    </lineage>
</organism>
<evidence type="ECO:0000313" key="2">
    <source>
        <dbReference type="Proteomes" id="UP000662074"/>
    </source>
</evidence>
<accession>A0A917N2C7</accession>
<evidence type="ECO:0000313" key="1">
    <source>
        <dbReference type="EMBL" id="GGI51801.1"/>
    </source>
</evidence>
<reference evidence="1" key="2">
    <citation type="submission" date="2020-09" db="EMBL/GenBank/DDBJ databases">
        <authorList>
            <person name="Sun Q."/>
            <person name="Sedlacek I."/>
        </authorList>
    </citation>
    <scope>NUCLEOTIDE SEQUENCE</scope>
    <source>
        <strain evidence="1">CCM 8711</strain>
    </source>
</reference>
<sequence>MAVFGCKAKKQLVVRKADSAVVNKPTVNPALAKITAIKSKQVLFNTFSGRAKTKLTFDGKSNDVTLNIRIQHGKKIWVSITALLGIEVARALITPDSIQVINRIQGVYIKKPFSYVYTYANREVNYLTVESLLVGNAITELLNENSKVETAASGNTTISGSLQNLVYNLLIGADFKVTRTSFANAAARQSLQVTNGQFIQADGRIIPSQISINSVVQNKSIQAELEYNRTEFNQVLEYPFSIPARFEPAN</sequence>
<evidence type="ECO:0008006" key="3">
    <source>
        <dbReference type="Google" id="ProtNLM"/>
    </source>
</evidence>
<reference evidence="1" key="1">
    <citation type="journal article" date="2014" name="Int. J. Syst. Evol. Microbiol.">
        <title>Complete genome sequence of Corynebacterium casei LMG S-19264T (=DSM 44701T), isolated from a smear-ripened cheese.</title>
        <authorList>
            <consortium name="US DOE Joint Genome Institute (JGI-PGF)"/>
            <person name="Walter F."/>
            <person name="Albersmeier A."/>
            <person name="Kalinowski J."/>
            <person name="Ruckert C."/>
        </authorList>
    </citation>
    <scope>NUCLEOTIDE SEQUENCE</scope>
    <source>
        <strain evidence="1">CCM 8711</strain>
    </source>
</reference>
<protein>
    <recommendedName>
        <fullName evidence="3">DUF4292 domain-containing protein</fullName>
    </recommendedName>
</protein>